<dbReference type="AlphaFoldDB" id="A0AAF0Q8L3"/>
<organism evidence="1 2">
    <name type="scientific">Solanum verrucosum</name>
    <dbReference type="NCBI Taxonomy" id="315347"/>
    <lineage>
        <taxon>Eukaryota</taxon>
        <taxon>Viridiplantae</taxon>
        <taxon>Streptophyta</taxon>
        <taxon>Embryophyta</taxon>
        <taxon>Tracheophyta</taxon>
        <taxon>Spermatophyta</taxon>
        <taxon>Magnoliopsida</taxon>
        <taxon>eudicotyledons</taxon>
        <taxon>Gunneridae</taxon>
        <taxon>Pentapetalae</taxon>
        <taxon>asterids</taxon>
        <taxon>lamiids</taxon>
        <taxon>Solanales</taxon>
        <taxon>Solanaceae</taxon>
        <taxon>Solanoideae</taxon>
        <taxon>Solaneae</taxon>
        <taxon>Solanum</taxon>
    </lineage>
</organism>
<evidence type="ECO:0000313" key="1">
    <source>
        <dbReference type="EMBL" id="WMV19079.1"/>
    </source>
</evidence>
<dbReference type="Proteomes" id="UP001234989">
    <property type="component" value="Chromosome 3"/>
</dbReference>
<proteinExistence type="predicted"/>
<protein>
    <submittedName>
        <fullName evidence="1">Uncharacterized protein</fullName>
    </submittedName>
</protein>
<dbReference type="PANTHER" id="PTHR15503">
    <property type="entry name" value="LDOC1 RELATED"/>
    <property type="match status" value="1"/>
</dbReference>
<dbReference type="InterPro" id="IPR043502">
    <property type="entry name" value="DNA/RNA_pol_sf"/>
</dbReference>
<accession>A0AAF0Q8L3</accession>
<sequence>MHKETEGAADEDLNGTEPIMIDVVMQASLVPVAGSSGAGPSGVVKEFPDIFPDDLPGISPKREIDFGIDLLPDTQPISIPSYRIALAKLKELKEQLKDLLDKGFIRPSISPWSASVLFITKKDGSLRMYIDYR</sequence>
<dbReference type="EMBL" id="CP133614">
    <property type="protein sequence ID" value="WMV19079.1"/>
    <property type="molecule type" value="Genomic_DNA"/>
</dbReference>
<keyword evidence="2" id="KW-1185">Reference proteome</keyword>
<dbReference type="InterPro" id="IPR032567">
    <property type="entry name" value="RTL1-rel"/>
</dbReference>
<evidence type="ECO:0000313" key="2">
    <source>
        <dbReference type="Proteomes" id="UP001234989"/>
    </source>
</evidence>
<dbReference type="PANTHER" id="PTHR15503:SF45">
    <property type="entry name" value="RNA-DIRECTED DNA POLYMERASE HOMOLOG"/>
    <property type="match status" value="1"/>
</dbReference>
<dbReference type="SUPFAM" id="SSF56672">
    <property type="entry name" value="DNA/RNA polymerases"/>
    <property type="match status" value="1"/>
</dbReference>
<name>A0AAF0Q8L3_SOLVR</name>
<gene>
    <name evidence="1" type="ORF">MTR67_012464</name>
</gene>
<dbReference type="Gene3D" id="3.10.10.10">
    <property type="entry name" value="HIV Type 1 Reverse Transcriptase, subunit A, domain 1"/>
    <property type="match status" value="1"/>
</dbReference>
<reference evidence="1" key="1">
    <citation type="submission" date="2023-08" db="EMBL/GenBank/DDBJ databases">
        <title>A de novo genome assembly of Solanum verrucosum Schlechtendal, a Mexican diploid species geographically isolated from the other diploid A-genome species in potato relatives.</title>
        <authorList>
            <person name="Hosaka K."/>
        </authorList>
    </citation>
    <scope>NUCLEOTIDE SEQUENCE</scope>
    <source>
        <tissue evidence="1">Young leaves</tissue>
    </source>
</reference>